<dbReference type="InterPro" id="IPR053137">
    <property type="entry name" value="NLR-like"/>
</dbReference>
<dbReference type="PANTHER" id="PTHR46082:SF6">
    <property type="entry name" value="AAA+ ATPASE DOMAIN-CONTAINING PROTEIN-RELATED"/>
    <property type="match status" value="1"/>
</dbReference>
<gene>
    <name evidence="1" type="ORF">K1Y72_26130</name>
</gene>
<reference evidence="1 2" key="1">
    <citation type="submission" date="2021-07" db="EMBL/GenBank/DDBJ databases">
        <title>Actinomadura sp. PM05-2 isolated from lichen.</title>
        <authorList>
            <person name="Somphong A."/>
            <person name="Phongsopitanun W."/>
            <person name="Tanasupawat S."/>
            <person name="Peongsungnone V."/>
        </authorList>
    </citation>
    <scope>NUCLEOTIDE SEQUENCE [LARGE SCALE GENOMIC DNA]</scope>
    <source>
        <strain evidence="1 2">PM05-2</strain>
    </source>
</reference>
<dbReference type="Gene3D" id="3.40.50.300">
    <property type="entry name" value="P-loop containing nucleotide triphosphate hydrolases"/>
    <property type="match status" value="1"/>
</dbReference>
<proteinExistence type="predicted"/>
<accession>A0ABS7FZK5</accession>
<dbReference type="PANTHER" id="PTHR46082">
    <property type="entry name" value="ATP/GTP-BINDING PROTEIN-RELATED"/>
    <property type="match status" value="1"/>
</dbReference>
<dbReference type="InterPro" id="IPR027417">
    <property type="entry name" value="P-loop_NTPase"/>
</dbReference>
<keyword evidence="2" id="KW-1185">Reference proteome</keyword>
<organism evidence="1 2">
    <name type="scientific">Actinomadura parmotrematis</name>
    <dbReference type="NCBI Taxonomy" id="2864039"/>
    <lineage>
        <taxon>Bacteria</taxon>
        <taxon>Bacillati</taxon>
        <taxon>Actinomycetota</taxon>
        <taxon>Actinomycetes</taxon>
        <taxon>Streptosporangiales</taxon>
        <taxon>Thermomonosporaceae</taxon>
        <taxon>Actinomadura</taxon>
    </lineage>
</organism>
<dbReference type="Pfam" id="PF13424">
    <property type="entry name" value="TPR_12"/>
    <property type="match status" value="3"/>
</dbReference>
<dbReference type="EMBL" id="JAIBOA010000019">
    <property type="protein sequence ID" value="MBW8485884.1"/>
    <property type="molecule type" value="Genomic_DNA"/>
</dbReference>
<sequence>MGAVENGPGGESGVGQRVSAAADVFNAGRDLTINDATPVLPSRPLPPVDRVDARHLVGLPRSPRRVFVGRDQVLAGLHRSLGAGAGAPRQAEVITQQPRPAVADPGPGGGGRVPDGRAVVGLGGIGKSELALQYAHRHADGYELVWWINAETSEEVQAGLARLCRELCMPLDSAAATQAPAAEAAGWAVAWLAGHSGWLLVLDNAEEPADLDELLARLSSRPARAEREEGRVGGRVLITSRRATGWDDLATVLALPVLAAAEGADLLAQTTGTSLDALALRAGFGVEGGDGGDGEGGRVLRELAEALGGLPLALNQAGAYIATVPGMTPALYLERLRESPHWALQARPLVGLGRARRPPAGAAARGDRQVVAATWTLTMDSITAALPLAGRVMRILARFAPDRLPRRVLDGLPGAAPWQVGEALGLLAAHSMIETTSDGGHVSVHRLVQAVTDAALTDDERADDQEQAADLLARSFPEDPRSLASWPVWGELVPHAHAALHPASDAMRRVLNYLDASGDYRTARDLAATRITALEYSLGPDHPETFTARHDFARWTGETGDAARARDLYAELLPHRERVQGADHPDTLATRHNLARWTGEAGDAERARDLYTELLPHRERISGPDHIGALAARHNLARWTGVAGDAARARDLYIELLPHEERILGPDHPGTLATRHNLAAWTGHAGDAERARDLYTELLPDRERVLGSYHPETLTTRANLAYWTGHAGDAGHARDLYIELLPHRERVQGPDHPDTLTARANLARWTGEAGDAARARELYAALLLERERVQGPDHPDCVVTRRNLAYWTERAEER</sequence>
<comment type="caution">
    <text evidence="1">The sequence shown here is derived from an EMBL/GenBank/DDBJ whole genome shotgun (WGS) entry which is preliminary data.</text>
</comment>
<dbReference type="Proteomes" id="UP000774570">
    <property type="component" value="Unassembled WGS sequence"/>
</dbReference>
<dbReference type="SUPFAM" id="SSF52540">
    <property type="entry name" value="P-loop containing nucleoside triphosphate hydrolases"/>
    <property type="match status" value="1"/>
</dbReference>
<dbReference type="Gene3D" id="1.25.40.10">
    <property type="entry name" value="Tetratricopeptide repeat domain"/>
    <property type="match status" value="2"/>
</dbReference>
<protein>
    <submittedName>
        <fullName evidence="1">Tetratricopeptide repeat protein</fullName>
    </submittedName>
</protein>
<dbReference type="SUPFAM" id="SSF48452">
    <property type="entry name" value="TPR-like"/>
    <property type="match status" value="2"/>
</dbReference>
<dbReference type="InterPro" id="IPR011990">
    <property type="entry name" value="TPR-like_helical_dom_sf"/>
</dbReference>
<dbReference type="RefSeq" id="WP_220169125.1">
    <property type="nucleotide sequence ID" value="NZ_JAIBOA010000019.1"/>
</dbReference>
<evidence type="ECO:0000313" key="1">
    <source>
        <dbReference type="EMBL" id="MBW8485884.1"/>
    </source>
</evidence>
<name>A0ABS7FZK5_9ACTN</name>
<evidence type="ECO:0000313" key="2">
    <source>
        <dbReference type="Proteomes" id="UP000774570"/>
    </source>
</evidence>